<evidence type="ECO:0000313" key="3">
    <source>
        <dbReference type="Proteomes" id="UP000248257"/>
    </source>
</evidence>
<evidence type="ECO:0000259" key="1">
    <source>
        <dbReference type="Pfam" id="PF09204"/>
    </source>
</evidence>
<dbReference type="RefSeq" id="WP_061276208.1">
    <property type="nucleotide sequence ID" value="NZ_CBCRXN010000064.1"/>
</dbReference>
<sequence length="107" mass="12218">MTDFPRGRNIPKQMIALCHDRLNAKVSPGTFADHYISLWKSARDNGDFSLNHQDRTILRAFDEIFTASDSYEPIKKDRDEYTIGETELDAVINRALTVIKKSGSGWQ</sequence>
<feature type="domain" description="Colicin D immunity protein" evidence="1">
    <location>
        <begin position="14"/>
        <end position="95"/>
    </location>
</feature>
<name>A0A318PFP3_KOMXY</name>
<accession>A0A318PFP3</accession>
<organism evidence="2 3">
    <name type="scientific">Komagataeibacter xylinus</name>
    <name type="common">Gluconacetobacter xylinus</name>
    <dbReference type="NCBI Taxonomy" id="28448"/>
    <lineage>
        <taxon>Bacteria</taxon>
        <taxon>Pseudomonadati</taxon>
        <taxon>Pseudomonadota</taxon>
        <taxon>Alphaproteobacteria</taxon>
        <taxon>Acetobacterales</taxon>
        <taxon>Acetobacteraceae</taxon>
        <taxon>Komagataeibacter</taxon>
    </lineage>
</organism>
<dbReference type="AlphaFoldDB" id="A0A318PFP3"/>
<comment type="caution">
    <text evidence="2">The sequence shown here is derived from an EMBL/GenBank/DDBJ whole genome shotgun (WGS) entry which is preliminary data.</text>
</comment>
<dbReference type="InterPro" id="IPR036471">
    <property type="entry name" value="Colicin_D_sf"/>
</dbReference>
<protein>
    <recommendedName>
        <fullName evidence="1">Colicin D immunity protein domain-containing protein</fullName>
    </recommendedName>
</protein>
<evidence type="ECO:0000313" key="2">
    <source>
        <dbReference type="EMBL" id="PYD55824.1"/>
    </source>
</evidence>
<proteinExistence type="predicted"/>
<dbReference type="GO" id="GO:0030153">
    <property type="term" value="P:bacteriocin immunity"/>
    <property type="evidence" value="ECO:0007669"/>
    <property type="project" value="InterPro"/>
</dbReference>
<keyword evidence="3" id="KW-1185">Reference proteome</keyword>
<dbReference type="GO" id="GO:0015643">
    <property type="term" value="F:toxic substance binding"/>
    <property type="evidence" value="ECO:0007669"/>
    <property type="project" value="InterPro"/>
</dbReference>
<dbReference type="OrthoDB" id="8595941at2"/>
<dbReference type="InterPro" id="IPR015287">
    <property type="entry name" value="Colicin_D_immunity_dom"/>
</dbReference>
<reference evidence="2 3" key="1">
    <citation type="submission" date="2017-07" db="EMBL/GenBank/DDBJ databases">
        <title>A draft genome sequence of Komagataeibacter xylinus LMG 1515.</title>
        <authorList>
            <person name="Skraban J."/>
            <person name="Cleenwerck I."/>
            <person name="Vandamme P."/>
            <person name="Trcek J."/>
        </authorList>
    </citation>
    <scope>NUCLEOTIDE SEQUENCE [LARGE SCALE GENOMIC DNA]</scope>
    <source>
        <strain evidence="2 3">LMG 1515</strain>
    </source>
</reference>
<dbReference type="EMBL" id="NKUC01000046">
    <property type="protein sequence ID" value="PYD55824.1"/>
    <property type="molecule type" value="Genomic_DNA"/>
</dbReference>
<dbReference type="Proteomes" id="UP000248257">
    <property type="component" value="Unassembled WGS sequence"/>
</dbReference>
<dbReference type="Gene3D" id="1.20.120.650">
    <property type="entry name" value="Colicin D"/>
    <property type="match status" value="1"/>
</dbReference>
<dbReference type="SUPFAM" id="SSF101125">
    <property type="entry name" value="Colicin D immunity protein"/>
    <property type="match status" value="1"/>
</dbReference>
<dbReference type="Pfam" id="PF09204">
    <property type="entry name" value="Colicin_immun"/>
    <property type="match status" value="1"/>
</dbReference>
<gene>
    <name evidence="2" type="ORF">CFR75_14380</name>
</gene>